<comment type="caution">
    <text evidence="1">The sequence shown here is derived from an EMBL/GenBank/DDBJ whole genome shotgun (WGS) entry which is preliminary data.</text>
</comment>
<reference evidence="1 2" key="1">
    <citation type="journal article" date="2022" name="New Phytol.">
        <title>Ecological generalism drives hyperdiversity of secondary metabolite gene clusters in xylarialean endophytes.</title>
        <authorList>
            <person name="Franco M.E.E."/>
            <person name="Wisecaver J.H."/>
            <person name="Arnold A.E."/>
            <person name="Ju Y.M."/>
            <person name="Slot J.C."/>
            <person name="Ahrendt S."/>
            <person name="Moore L.P."/>
            <person name="Eastman K.E."/>
            <person name="Scott K."/>
            <person name="Konkel Z."/>
            <person name="Mondo S.J."/>
            <person name="Kuo A."/>
            <person name="Hayes R.D."/>
            <person name="Haridas S."/>
            <person name="Andreopoulos B."/>
            <person name="Riley R."/>
            <person name="LaButti K."/>
            <person name="Pangilinan J."/>
            <person name="Lipzen A."/>
            <person name="Amirebrahimi M."/>
            <person name="Yan J."/>
            <person name="Adam C."/>
            <person name="Keymanesh K."/>
            <person name="Ng V."/>
            <person name="Louie K."/>
            <person name="Northen T."/>
            <person name="Drula E."/>
            <person name="Henrissat B."/>
            <person name="Hsieh H.M."/>
            <person name="Youens-Clark K."/>
            <person name="Lutzoni F."/>
            <person name="Miadlikowska J."/>
            <person name="Eastwood D.C."/>
            <person name="Hamelin R.C."/>
            <person name="Grigoriev I.V."/>
            <person name="U'Ren J.M."/>
        </authorList>
    </citation>
    <scope>NUCLEOTIDE SEQUENCE [LARGE SCALE GENOMIC DNA]</scope>
    <source>
        <strain evidence="1 2">ER1909</strain>
    </source>
</reference>
<dbReference type="EMBL" id="MU394319">
    <property type="protein sequence ID" value="KAI6086059.1"/>
    <property type="molecule type" value="Genomic_DNA"/>
</dbReference>
<evidence type="ECO:0000313" key="1">
    <source>
        <dbReference type="EMBL" id="KAI6086059.1"/>
    </source>
</evidence>
<dbReference type="Proteomes" id="UP001497680">
    <property type="component" value="Unassembled WGS sequence"/>
</dbReference>
<name>A0ACC0D010_9PEZI</name>
<proteinExistence type="predicted"/>
<keyword evidence="2" id="KW-1185">Reference proteome</keyword>
<sequence length="205" mass="23690">MTDLAPLDGLMAKTLFQSHQPEINKYLHRRVNYFERTGCFVCQSSAKGAVLVIILSENCPYRPGPYMTNERVEEHVDDALLGNYHPFPEAPHYNLYSVFANAVVVKLDDTARSGYAPVSWPTTIISPRGEFGDEEHRERLILPEVPKGQEELETGPLPVDEDDEDEENEDKEDEEDEDEEYEDEEDEYEEDEEEGEEEEEKEKQE</sequence>
<organism evidence="1 2">
    <name type="scientific">Hypoxylon rubiginosum</name>
    <dbReference type="NCBI Taxonomy" id="110542"/>
    <lineage>
        <taxon>Eukaryota</taxon>
        <taxon>Fungi</taxon>
        <taxon>Dikarya</taxon>
        <taxon>Ascomycota</taxon>
        <taxon>Pezizomycotina</taxon>
        <taxon>Sordariomycetes</taxon>
        <taxon>Xylariomycetidae</taxon>
        <taxon>Xylariales</taxon>
        <taxon>Hypoxylaceae</taxon>
        <taxon>Hypoxylon</taxon>
    </lineage>
</organism>
<evidence type="ECO:0000313" key="2">
    <source>
        <dbReference type="Proteomes" id="UP001497680"/>
    </source>
</evidence>
<gene>
    <name evidence="1" type="ORF">F4821DRAFT_260352</name>
</gene>
<protein>
    <submittedName>
        <fullName evidence="1">Uncharacterized protein</fullName>
    </submittedName>
</protein>
<accession>A0ACC0D010</accession>